<evidence type="ECO:0000256" key="5">
    <source>
        <dbReference type="ARBA" id="ARBA00023136"/>
    </source>
</evidence>
<feature type="transmembrane region" description="Helical" evidence="6">
    <location>
        <begin position="250"/>
        <end position="270"/>
    </location>
</feature>
<feature type="transmembrane region" description="Helical" evidence="6">
    <location>
        <begin position="187"/>
        <end position="206"/>
    </location>
</feature>
<reference evidence="7 8" key="1">
    <citation type="submission" date="2020-05" db="EMBL/GenBank/DDBJ databases">
        <title>Flexivirga sp. ID2601S isolated from air conditioner.</title>
        <authorList>
            <person name="Kim D.H."/>
        </authorList>
    </citation>
    <scope>NUCLEOTIDE SEQUENCE [LARGE SCALE GENOMIC DNA]</scope>
    <source>
        <strain evidence="7 8">ID2601S</strain>
    </source>
</reference>
<comment type="subcellular location">
    <subcellularLocation>
        <location evidence="1">Cell membrane</location>
        <topology evidence="1">Multi-pass membrane protein</topology>
    </subcellularLocation>
</comment>
<evidence type="ECO:0000313" key="7">
    <source>
        <dbReference type="EMBL" id="NNG40089.1"/>
    </source>
</evidence>
<feature type="transmembrane region" description="Helical" evidence="6">
    <location>
        <begin position="399"/>
        <end position="419"/>
    </location>
</feature>
<proteinExistence type="predicted"/>
<feature type="transmembrane region" description="Helical" evidence="6">
    <location>
        <begin position="458"/>
        <end position="481"/>
    </location>
</feature>
<feature type="transmembrane region" description="Helical" evidence="6">
    <location>
        <begin position="161"/>
        <end position="180"/>
    </location>
</feature>
<feature type="transmembrane region" description="Helical" evidence="6">
    <location>
        <begin position="20"/>
        <end position="44"/>
    </location>
</feature>
<keyword evidence="4 6" id="KW-1133">Transmembrane helix</keyword>
<dbReference type="AlphaFoldDB" id="A0A849AI72"/>
<organism evidence="7 8">
    <name type="scientific">Flexivirga aerilata</name>
    <dbReference type="NCBI Taxonomy" id="1656889"/>
    <lineage>
        <taxon>Bacteria</taxon>
        <taxon>Bacillati</taxon>
        <taxon>Actinomycetota</taxon>
        <taxon>Actinomycetes</taxon>
        <taxon>Micrococcales</taxon>
        <taxon>Dermacoccaceae</taxon>
        <taxon>Flexivirga</taxon>
    </lineage>
</organism>
<evidence type="ECO:0008006" key="9">
    <source>
        <dbReference type="Google" id="ProtNLM"/>
    </source>
</evidence>
<keyword evidence="2" id="KW-1003">Cell membrane</keyword>
<protein>
    <recommendedName>
        <fullName evidence="9">Polysaccharide biosynthesis protein C-terminal domain-containing protein</fullName>
    </recommendedName>
</protein>
<feature type="transmembrane region" description="Helical" evidence="6">
    <location>
        <begin position="342"/>
        <end position="363"/>
    </location>
</feature>
<dbReference type="PANTHER" id="PTHR30250:SF11">
    <property type="entry name" value="O-ANTIGEN TRANSPORTER-RELATED"/>
    <property type="match status" value="1"/>
</dbReference>
<feature type="transmembrane region" description="Helical" evidence="6">
    <location>
        <begin position="126"/>
        <end position="146"/>
    </location>
</feature>
<feature type="transmembrane region" description="Helical" evidence="6">
    <location>
        <begin position="307"/>
        <end position="330"/>
    </location>
</feature>
<evidence type="ECO:0000313" key="8">
    <source>
        <dbReference type="Proteomes" id="UP000557772"/>
    </source>
</evidence>
<evidence type="ECO:0000256" key="2">
    <source>
        <dbReference type="ARBA" id="ARBA00022475"/>
    </source>
</evidence>
<name>A0A849AI72_9MICO</name>
<dbReference type="InterPro" id="IPR050833">
    <property type="entry name" value="Poly_Biosynth_Transport"/>
</dbReference>
<dbReference type="EMBL" id="JABENB010000002">
    <property type="protein sequence ID" value="NNG40089.1"/>
    <property type="molecule type" value="Genomic_DNA"/>
</dbReference>
<dbReference type="PANTHER" id="PTHR30250">
    <property type="entry name" value="PST FAMILY PREDICTED COLANIC ACID TRANSPORTER"/>
    <property type="match status" value="1"/>
</dbReference>
<accession>A0A849AI72</accession>
<feature type="transmembrane region" description="Helical" evidence="6">
    <location>
        <begin position="375"/>
        <end position="393"/>
    </location>
</feature>
<evidence type="ECO:0000256" key="4">
    <source>
        <dbReference type="ARBA" id="ARBA00022989"/>
    </source>
</evidence>
<dbReference type="GO" id="GO:0005886">
    <property type="term" value="C:plasma membrane"/>
    <property type="evidence" value="ECO:0007669"/>
    <property type="project" value="UniProtKB-SubCell"/>
</dbReference>
<feature type="transmembrane region" description="Helical" evidence="6">
    <location>
        <begin position="226"/>
        <end position="243"/>
    </location>
</feature>
<feature type="transmembrane region" description="Helical" evidence="6">
    <location>
        <begin position="431"/>
        <end position="452"/>
    </location>
</feature>
<comment type="caution">
    <text evidence="7">The sequence shown here is derived from an EMBL/GenBank/DDBJ whole genome shotgun (WGS) entry which is preliminary data.</text>
</comment>
<evidence type="ECO:0000256" key="3">
    <source>
        <dbReference type="ARBA" id="ARBA00022692"/>
    </source>
</evidence>
<dbReference type="Proteomes" id="UP000557772">
    <property type="component" value="Unassembled WGS sequence"/>
</dbReference>
<keyword evidence="5 6" id="KW-0472">Membrane</keyword>
<sequence length="516" mass="53172">MSLPSEPPAVDGADLQRGAVAGVSWTMLNTFVGVPVATVVNVVLAHLLAVPGYARLAYLTAALSLVVSLVDLGTTSAMVQFGARAHAAGDVERVQALLTRTQGFRLLVTAPVLSVFMLLAIDLDGWAMAGALVFAVWVPSAAAGLSDCLTLENKTATEAKVVLGVNLLAQIGVVLCAAVTRDADLTWIVRAAITALVPVLAVVFVAPRYRHAVWRPRLPVGFPDGYWHFALPTAAAGLVAGLVTSRSEVLLLEWLSTPVAVGVFALAFGIAGQMYAPANALTGPLLPALAGLRTVAPQRMGAALLRVLRVTSTASAVLCLIAAAPIAVLIPTIYGSDFADAAPIFVALSLSSTVAVIAGPLTAFSLARGHATEQFWLSLVALVVDLALSVALIPAYGAWGAVIAASAAVLLRTALLLRVELPGLGLSGRQALGAVRYLLAPVVAVPLIWWAAGTLPAAPWLVAIASAVVGAAVCPVAVHLLRAGLGADDRQVLLRHVPDRANSIARRLTGLLVAPR</sequence>
<evidence type="ECO:0000256" key="6">
    <source>
        <dbReference type="SAM" id="Phobius"/>
    </source>
</evidence>
<keyword evidence="3 6" id="KW-0812">Transmembrane</keyword>
<feature type="transmembrane region" description="Helical" evidence="6">
    <location>
        <begin position="103"/>
        <end position="121"/>
    </location>
</feature>
<keyword evidence="8" id="KW-1185">Reference proteome</keyword>
<gene>
    <name evidence="7" type="ORF">HJ588_12530</name>
</gene>
<dbReference type="RefSeq" id="WP_171156073.1">
    <property type="nucleotide sequence ID" value="NZ_JABENB010000002.1"/>
</dbReference>
<evidence type="ECO:0000256" key="1">
    <source>
        <dbReference type="ARBA" id="ARBA00004651"/>
    </source>
</evidence>